<dbReference type="InParanoid" id="G4Q2N4"/>
<evidence type="ECO:0000313" key="2">
    <source>
        <dbReference type="EMBL" id="AEQ22690.1"/>
    </source>
</evidence>
<sequence length="71" mass="7944">MTHTKTHIRESKSKAGLSSKSFRHEGKRLSGCFPHGGSSSLMGMRSFPYFYIISKETFLMKSHSDTSSLSN</sequence>
<organism evidence="2 3">
    <name type="scientific">Acidaminococcus intestini (strain RyC-MR95)</name>
    <dbReference type="NCBI Taxonomy" id="568816"/>
    <lineage>
        <taxon>Bacteria</taxon>
        <taxon>Bacillati</taxon>
        <taxon>Bacillota</taxon>
        <taxon>Negativicutes</taxon>
        <taxon>Acidaminococcales</taxon>
        <taxon>Acidaminococcaceae</taxon>
        <taxon>Acidaminococcus</taxon>
    </lineage>
</organism>
<reference evidence="2 3" key="1">
    <citation type="journal article" date="2011" name="J. Bacteriol.">
        <title>Complete genome sequence of Acidaminococcus intestini RYC-MR95, a Gram-negative bacterium from the phylum Firmicutes.</title>
        <authorList>
            <person name="D'Auria G."/>
            <person name="Galan J.C."/>
            <person name="Rodriguez-Alcayna M."/>
            <person name="Moya A."/>
            <person name="Baquero F."/>
            <person name="Latorre A."/>
        </authorList>
    </citation>
    <scope>NUCLEOTIDE SEQUENCE [LARGE SCALE GENOMIC DNA]</scope>
    <source>
        <strain evidence="2 3">RyC-MR95</strain>
    </source>
</reference>
<dbReference type="KEGG" id="ain:Acin_1470"/>
<dbReference type="HOGENOM" id="CLU_2730749_0_0_9"/>
<dbReference type="STRING" id="568816.Acin_1470"/>
<dbReference type="EMBL" id="CP003058">
    <property type="protein sequence ID" value="AEQ22690.1"/>
    <property type="molecule type" value="Genomic_DNA"/>
</dbReference>
<evidence type="ECO:0000313" key="3">
    <source>
        <dbReference type="Proteomes" id="UP000007093"/>
    </source>
</evidence>
<accession>G4Q2N4</accession>
<feature type="region of interest" description="Disordered" evidence="1">
    <location>
        <begin position="1"/>
        <end position="23"/>
    </location>
</feature>
<name>G4Q2N4_ACIIR</name>
<gene>
    <name evidence="2" type="ordered locus">Acin_1470</name>
</gene>
<keyword evidence="3" id="KW-1185">Reference proteome</keyword>
<proteinExistence type="predicted"/>
<evidence type="ECO:0000256" key="1">
    <source>
        <dbReference type="SAM" id="MobiDB-lite"/>
    </source>
</evidence>
<dbReference type="Proteomes" id="UP000007093">
    <property type="component" value="Chromosome"/>
</dbReference>
<protein>
    <submittedName>
        <fullName evidence="2">Uncharacterized protein</fullName>
    </submittedName>
</protein>
<dbReference type="AlphaFoldDB" id="G4Q2N4"/>